<proteinExistence type="predicted"/>
<dbReference type="SFLD" id="SFLDS00003">
    <property type="entry name" value="Haloacid_Dehalogenase"/>
    <property type="match status" value="1"/>
</dbReference>
<dbReference type="InterPro" id="IPR022468">
    <property type="entry name" value="PhnX-like"/>
</dbReference>
<dbReference type="InterPro" id="IPR023214">
    <property type="entry name" value="HAD_sf"/>
</dbReference>
<dbReference type="PANTHER" id="PTHR43434">
    <property type="entry name" value="PHOSPHOGLYCOLATE PHOSPHATASE"/>
    <property type="match status" value="1"/>
</dbReference>
<dbReference type="Pfam" id="PF00702">
    <property type="entry name" value="Hydrolase"/>
    <property type="match status" value="1"/>
</dbReference>
<dbReference type="InterPro" id="IPR050155">
    <property type="entry name" value="HAD-like_hydrolase_sf"/>
</dbReference>
<protein>
    <submittedName>
        <fullName evidence="1">Phosphonatase-like hydrolase</fullName>
    </submittedName>
</protein>
<dbReference type="InterPro" id="IPR036412">
    <property type="entry name" value="HAD-like_sf"/>
</dbReference>
<gene>
    <name evidence="1" type="ORF">JOF47_003709</name>
</gene>
<dbReference type="PANTHER" id="PTHR43434:SF19">
    <property type="entry name" value="PHOSPHONOACETALDEHYDE HYDROLASE"/>
    <property type="match status" value="1"/>
</dbReference>
<reference evidence="1 2" key="1">
    <citation type="submission" date="2021-03" db="EMBL/GenBank/DDBJ databases">
        <title>Sequencing the genomes of 1000 actinobacteria strains.</title>
        <authorList>
            <person name="Klenk H.-P."/>
        </authorList>
    </citation>
    <scope>NUCLEOTIDE SEQUENCE [LARGE SCALE GENOMIC DNA]</scope>
    <source>
        <strain evidence="1 2">DSM 15797</strain>
    </source>
</reference>
<accession>A0ABS4XI94</accession>
<sequence length="236" mass="24869">MVTLITLDIAGTTVDEGGAVYASLKAVIEDALSVTISEEQLRPALGSNKHEAIAGFLDTFTGEADPEEVERLYELFRARLTQSYIDTPPVALPGVAEAIDRMRAAGMTVALTTGFSRSIAMLILDAIGWTVGRSADDQVDFLLTSDDVQAGRPSPEMIQAAMARSGVTDPQQVLAAGDTELDLASGMNAAAKYVIAVTTGAQSAEHLAGFPHTHVCDVRDLPELLGVRADVLTAVQ</sequence>
<organism evidence="1 2">
    <name type="scientific">Paeniglutamicibacter kerguelensis</name>
    <dbReference type="NCBI Taxonomy" id="254788"/>
    <lineage>
        <taxon>Bacteria</taxon>
        <taxon>Bacillati</taxon>
        <taxon>Actinomycetota</taxon>
        <taxon>Actinomycetes</taxon>
        <taxon>Micrococcales</taxon>
        <taxon>Micrococcaceae</taxon>
        <taxon>Paeniglutamicibacter</taxon>
    </lineage>
</organism>
<dbReference type="RefSeq" id="WP_210001067.1">
    <property type="nucleotide sequence ID" value="NZ_BAAAJY010000017.1"/>
</dbReference>
<dbReference type="Gene3D" id="3.40.50.1000">
    <property type="entry name" value="HAD superfamily/HAD-like"/>
    <property type="match status" value="1"/>
</dbReference>
<dbReference type="SUPFAM" id="SSF56784">
    <property type="entry name" value="HAD-like"/>
    <property type="match status" value="1"/>
</dbReference>
<dbReference type="Proteomes" id="UP001296993">
    <property type="component" value="Unassembled WGS sequence"/>
</dbReference>
<evidence type="ECO:0000313" key="1">
    <source>
        <dbReference type="EMBL" id="MBP2388198.1"/>
    </source>
</evidence>
<dbReference type="Gene3D" id="1.10.150.240">
    <property type="entry name" value="Putative phosphatase, domain 2"/>
    <property type="match status" value="1"/>
</dbReference>
<name>A0ABS4XI94_9MICC</name>
<dbReference type="EMBL" id="JAGIOF010000001">
    <property type="protein sequence ID" value="MBP2388198.1"/>
    <property type="molecule type" value="Genomic_DNA"/>
</dbReference>
<evidence type="ECO:0000313" key="2">
    <source>
        <dbReference type="Proteomes" id="UP001296993"/>
    </source>
</evidence>
<comment type="caution">
    <text evidence="1">The sequence shown here is derived from an EMBL/GenBank/DDBJ whole genome shotgun (WGS) entry which is preliminary data.</text>
</comment>
<keyword evidence="2" id="KW-1185">Reference proteome</keyword>
<dbReference type="NCBIfam" id="TIGR03351">
    <property type="entry name" value="PhnX-like"/>
    <property type="match status" value="1"/>
</dbReference>
<dbReference type="InterPro" id="IPR023198">
    <property type="entry name" value="PGP-like_dom2"/>
</dbReference>
<dbReference type="SFLD" id="SFLDG01129">
    <property type="entry name" value="C1.5:_HAD__Beta-PGM__Phosphata"/>
    <property type="match status" value="1"/>
</dbReference>